<evidence type="ECO:0000313" key="2">
    <source>
        <dbReference type="EMBL" id="CAJ0557609.1"/>
    </source>
</evidence>
<dbReference type="InterPro" id="IPR051448">
    <property type="entry name" value="CdaR-like_regulators"/>
</dbReference>
<dbReference type="AlphaFoldDB" id="A0AA36C4J9"/>
<protein>
    <recommendedName>
        <fullName evidence="1">PucR C-terminal helix-turn-helix domain-containing protein</fullName>
    </recommendedName>
</protein>
<evidence type="ECO:0000259" key="1">
    <source>
        <dbReference type="Pfam" id="PF13556"/>
    </source>
</evidence>
<organism evidence="2 3">
    <name type="scientific">Mesorhabditis spiculigera</name>
    <dbReference type="NCBI Taxonomy" id="96644"/>
    <lineage>
        <taxon>Eukaryota</taxon>
        <taxon>Metazoa</taxon>
        <taxon>Ecdysozoa</taxon>
        <taxon>Nematoda</taxon>
        <taxon>Chromadorea</taxon>
        <taxon>Rhabditida</taxon>
        <taxon>Rhabditina</taxon>
        <taxon>Rhabditomorpha</taxon>
        <taxon>Rhabditoidea</taxon>
        <taxon>Rhabditidae</taxon>
        <taxon>Mesorhabditinae</taxon>
        <taxon>Mesorhabditis</taxon>
    </lineage>
</organism>
<feature type="domain" description="PucR C-terminal helix-turn-helix" evidence="1">
    <location>
        <begin position="181"/>
        <end position="233"/>
    </location>
</feature>
<dbReference type="PANTHER" id="PTHR33744">
    <property type="entry name" value="CARBOHYDRATE DIACID REGULATOR"/>
    <property type="match status" value="1"/>
</dbReference>
<accession>A0AA36C4J9</accession>
<dbReference type="Gene3D" id="1.10.10.2840">
    <property type="entry name" value="PucR C-terminal helix-turn-helix domain"/>
    <property type="match status" value="1"/>
</dbReference>
<feature type="non-terminal residue" evidence="2">
    <location>
        <position position="251"/>
    </location>
</feature>
<dbReference type="Pfam" id="PF13556">
    <property type="entry name" value="HTH_30"/>
    <property type="match status" value="1"/>
</dbReference>
<reference evidence="2" key="1">
    <citation type="submission" date="2023-06" db="EMBL/GenBank/DDBJ databases">
        <authorList>
            <person name="Delattre M."/>
        </authorList>
    </citation>
    <scope>NUCLEOTIDE SEQUENCE</scope>
    <source>
        <strain evidence="2">AF72</strain>
    </source>
</reference>
<evidence type="ECO:0000313" key="3">
    <source>
        <dbReference type="Proteomes" id="UP001177023"/>
    </source>
</evidence>
<name>A0AA36C4J9_9BILA</name>
<dbReference type="InterPro" id="IPR025736">
    <property type="entry name" value="PucR_C-HTH_dom"/>
</dbReference>
<sequence length="251" mass="27516">MDGSAGNLHSAAIHALLSGTNADTAAFEAETGYRLESEPRRPGGLVDVGCRTSWASTRSIDSYVISAQRRERTSRRSSPPSIDARCGRGCRSVAGCLRRIRRFSLRQCRWTAERGWQSDCQGNRRLFGCCRAGYAATAGGELRGPRRRCGFTSVREHRFYEVMGLEVLGPLADDTPSAASLRTTLSVYFAHGESHLHTANHMNLHRNTVKYRINKALGDPVAAGRDKLDLALAPQVCELLGRSVLRPAKTS</sequence>
<keyword evidence="3" id="KW-1185">Reference proteome</keyword>
<dbReference type="InterPro" id="IPR042070">
    <property type="entry name" value="PucR_C-HTH_sf"/>
</dbReference>
<dbReference type="PANTHER" id="PTHR33744:SF1">
    <property type="entry name" value="DNA-BINDING TRANSCRIPTIONAL ACTIVATOR ADER"/>
    <property type="match status" value="1"/>
</dbReference>
<gene>
    <name evidence="2" type="ORF">MSPICULIGERA_LOCUS367</name>
</gene>
<dbReference type="Proteomes" id="UP001177023">
    <property type="component" value="Unassembled WGS sequence"/>
</dbReference>
<comment type="caution">
    <text evidence="2">The sequence shown here is derived from an EMBL/GenBank/DDBJ whole genome shotgun (WGS) entry which is preliminary data.</text>
</comment>
<proteinExistence type="predicted"/>
<dbReference type="EMBL" id="CATQJA010000056">
    <property type="protein sequence ID" value="CAJ0557609.1"/>
    <property type="molecule type" value="Genomic_DNA"/>
</dbReference>